<gene>
    <name evidence="2" type="ORF">OEA41_009043</name>
</gene>
<dbReference type="AlphaFoldDB" id="A0AAE0DHF0"/>
<accession>A0AAE0DHF0</accession>
<proteinExistence type="predicted"/>
<dbReference type="PANTHER" id="PTHR46224">
    <property type="entry name" value="ANKYRIN REPEAT FAMILY PROTEIN"/>
    <property type="match status" value="1"/>
</dbReference>
<sequence>MAVLSLLLENGADPNIQEGMYGTALRAMAGLHAPNSYKIEGLRLLLDHGADVNAEGGVDGHALVAATATRGLPGSRASNVAVVNLLLEHGADANASEKPHPIPLHAAILAEDVEILKTLLRARADHDLRVEGKTTPLEYARIMGMETMVIHLQDEVLREVTARTLPYDSTNEPGIRYKGSTWKAEEIEDMDEDSRDNMAGSQREQEQEPEILRMEKERLEIERNEREAEERYQAKRKARREKAARKEVDPIAQDER</sequence>
<evidence type="ECO:0008006" key="4">
    <source>
        <dbReference type="Google" id="ProtNLM"/>
    </source>
</evidence>
<dbReference type="SUPFAM" id="SSF48403">
    <property type="entry name" value="Ankyrin repeat"/>
    <property type="match status" value="1"/>
</dbReference>
<dbReference type="InterPro" id="IPR051616">
    <property type="entry name" value="Cul2-RING_E3_ligase_SR"/>
</dbReference>
<dbReference type="InterPro" id="IPR002110">
    <property type="entry name" value="Ankyrin_rpt"/>
</dbReference>
<dbReference type="EMBL" id="JASNWA010000009">
    <property type="protein sequence ID" value="KAK3169659.1"/>
    <property type="molecule type" value="Genomic_DNA"/>
</dbReference>
<dbReference type="SMART" id="SM00248">
    <property type="entry name" value="ANK"/>
    <property type="match status" value="4"/>
</dbReference>
<dbReference type="Proteomes" id="UP001276659">
    <property type="component" value="Unassembled WGS sequence"/>
</dbReference>
<comment type="caution">
    <text evidence="2">The sequence shown here is derived from an EMBL/GenBank/DDBJ whole genome shotgun (WGS) entry which is preliminary data.</text>
</comment>
<feature type="region of interest" description="Disordered" evidence="1">
    <location>
        <begin position="181"/>
        <end position="256"/>
    </location>
</feature>
<reference evidence="2" key="1">
    <citation type="submission" date="2022-11" db="EMBL/GenBank/DDBJ databases">
        <title>Chromosomal genome sequence assembly and mating type (MAT) locus characterization of the leprose asexual lichenized fungus Lepraria neglecta (Nyl.) Erichsen.</title>
        <authorList>
            <person name="Allen J.L."/>
            <person name="Pfeffer B."/>
        </authorList>
    </citation>
    <scope>NUCLEOTIDE SEQUENCE</scope>
    <source>
        <strain evidence="2">Allen 5258</strain>
    </source>
</reference>
<dbReference type="Gene3D" id="1.25.40.20">
    <property type="entry name" value="Ankyrin repeat-containing domain"/>
    <property type="match status" value="1"/>
</dbReference>
<dbReference type="Pfam" id="PF00023">
    <property type="entry name" value="Ank"/>
    <property type="match status" value="1"/>
</dbReference>
<evidence type="ECO:0000256" key="1">
    <source>
        <dbReference type="SAM" id="MobiDB-lite"/>
    </source>
</evidence>
<feature type="compositionally biased region" description="Basic and acidic residues" evidence="1">
    <location>
        <begin position="244"/>
        <end position="256"/>
    </location>
</feature>
<organism evidence="2 3">
    <name type="scientific">Lepraria neglecta</name>
    <dbReference type="NCBI Taxonomy" id="209136"/>
    <lineage>
        <taxon>Eukaryota</taxon>
        <taxon>Fungi</taxon>
        <taxon>Dikarya</taxon>
        <taxon>Ascomycota</taxon>
        <taxon>Pezizomycotina</taxon>
        <taxon>Lecanoromycetes</taxon>
        <taxon>OSLEUM clade</taxon>
        <taxon>Lecanoromycetidae</taxon>
        <taxon>Lecanorales</taxon>
        <taxon>Lecanorineae</taxon>
        <taxon>Stereocaulaceae</taxon>
        <taxon>Lepraria</taxon>
    </lineage>
</organism>
<evidence type="ECO:0000313" key="3">
    <source>
        <dbReference type="Proteomes" id="UP001276659"/>
    </source>
</evidence>
<dbReference type="PANTHER" id="PTHR46224:SF64">
    <property type="entry name" value="IQ MOTIF AND ANKYRIN REPEAT DOMAIN-CONTAINING PROTEIN 1"/>
    <property type="match status" value="1"/>
</dbReference>
<keyword evidence="3" id="KW-1185">Reference proteome</keyword>
<feature type="compositionally biased region" description="Basic residues" evidence="1">
    <location>
        <begin position="234"/>
        <end position="243"/>
    </location>
</feature>
<protein>
    <recommendedName>
        <fullName evidence="4">Ankyrin</fullName>
    </recommendedName>
</protein>
<dbReference type="InterPro" id="IPR036770">
    <property type="entry name" value="Ankyrin_rpt-contain_sf"/>
</dbReference>
<name>A0AAE0DHF0_9LECA</name>
<evidence type="ECO:0000313" key="2">
    <source>
        <dbReference type="EMBL" id="KAK3169659.1"/>
    </source>
</evidence>
<feature type="compositionally biased region" description="Basic and acidic residues" evidence="1">
    <location>
        <begin position="203"/>
        <end position="233"/>
    </location>
</feature>